<comment type="caution">
    <text evidence="1">The sequence shown here is derived from an EMBL/GenBank/DDBJ whole genome shotgun (WGS) entry which is preliminary data.</text>
</comment>
<dbReference type="AlphaFoldDB" id="A0A8J6B629"/>
<keyword evidence="2" id="KW-1185">Reference proteome</keyword>
<organism evidence="1 2">
    <name type="scientific">Eleutherodactylus coqui</name>
    <name type="common">Puerto Rican coqui</name>
    <dbReference type="NCBI Taxonomy" id="57060"/>
    <lineage>
        <taxon>Eukaryota</taxon>
        <taxon>Metazoa</taxon>
        <taxon>Chordata</taxon>
        <taxon>Craniata</taxon>
        <taxon>Vertebrata</taxon>
        <taxon>Euteleostomi</taxon>
        <taxon>Amphibia</taxon>
        <taxon>Batrachia</taxon>
        <taxon>Anura</taxon>
        <taxon>Neobatrachia</taxon>
        <taxon>Hyloidea</taxon>
        <taxon>Eleutherodactylidae</taxon>
        <taxon>Eleutherodactylinae</taxon>
        <taxon>Eleutherodactylus</taxon>
        <taxon>Eleutherodactylus</taxon>
    </lineage>
</organism>
<dbReference type="PANTHER" id="PTHR21301:SF10">
    <property type="entry name" value="REVERSE TRANSCRIPTASE DOMAIN-CONTAINING PROTEIN"/>
    <property type="match status" value="1"/>
</dbReference>
<reference evidence="1" key="1">
    <citation type="thesis" date="2020" institute="ProQuest LLC" country="789 East Eisenhower Parkway, Ann Arbor, MI, USA">
        <title>Comparative Genomics and Chromosome Evolution.</title>
        <authorList>
            <person name="Mudd A.B."/>
        </authorList>
    </citation>
    <scope>NUCLEOTIDE SEQUENCE</scope>
    <source>
        <strain evidence="1">HN-11 Male</strain>
        <tissue evidence="1">Kidney and liver</tissue>
    </source>
</reference>
<name>A0A8J6B629_ELECQ</name>
<evidence type="ECO:0000313" key="2">
    <source>
        <dbReference type="Proteomes" id="UP000770717"/>
    </source>
</evidence>
<evidence type="ECO:0000313" key="1">
    <source>
        <dbReference type="EMBL" id="KAG9462051.1"/>
    </source>
</evidence>
<dbReference type="PANTHER" id="PTHR21301">
    <property type="entry name" value="REVERSE TRANSCRIPTASE"/>
    <property type="match status" value="1"/>
</dbReference>
<dbReference type="Proteomes" id="UP000770717">
    <property type="component" value="Unassembled WGS sequence"/>
</dbReference>
<evidence type="ECO:0008006" key="3">
    <source>
        <dbReference type="Google" id="ProtNLM"/>
    </source>
</evidence>
<sequence>MRFEDPRIVLYKRYIDDILIIWKGSSEQLTEYIRVLNTNEYNFKFTDHISNKSVVFLDLELAIENDKEIITRTHFKQVDTNSYLKTFIAATTKNGI</sequence>
<accession>A0A8J6B629</accession>
<dbReference type="EMBL" id="WNTK01013966">
    <property type="protein sequence ID" value="KAG9462051.1"/>
    <property type="molecule type" value="Genomic_DNA"/>
</dbReference>
<protein>
    <recommendedName>
        <fullName evidence="3">Reverse transcriptase domain-containing protein</fullName>
    </recommendedName>
</protein>
<gene>
    <name evidence="1" type="ORF">GDO78_014998</name>
</gene>
<dbReference type="OrthoDB" id="9909222at2759"/>
<proteinExistence type="predicted"/>